<evidence type="ECO:0000256" key="3">
    <source>
        <dbReference type="ARBA" id="ARBA00023082"/>
    </source>
</evidence>
<dbReference type="InterPro" id="IPR013325">
    <property type="entry name" value="RNA_pol_sigma_r2"/>
</dbReference>
<dbReference type="InterPro" id="IPR014289">
    <property type="entry name" value="RNA_pol_sigma-24-rel"/>
</dbReference>
<proteinExistence type="inferred from homology"/>
<dbReference type="Gene3D" id="1.10.10.10">
    <property type="entry name" value="Winged helix-like DNA-binding domain superfamily/Winged helix DNA-binding domain"/>
    <property type="match status" value="1"/>
</dbReference>
<dbReference type="GO" id="GO:0016987">
    <property type="term" value="F:sigma factor activity"/>
    <property type="evidence" value="ECO:0007669"/>
    <property type="project" value="UniProtKB-KW"/>
</dbReference>
<dbReference type="InterPro" id="IPR013324">
    <property type="entry name" value="RNA_pol_sigma_r3/r4-like"/>
</dbReference>
<dbReference type="AlphaFoldDB" id="A0ABD6MEV8"/>
<evidence type="ECO:0000313" key="7">
    <source>
        <dbReference type="EMBL" id="NTZ52938.1"/>
    </source>
</evidence>
<dbReference type="NCBIfam" id="TIGR02937">
    <property type="entry name" value="sigma70-ECF"/>
    <property type="match status" value="1"/>
</dbReference>
<sequence>MTDFTISLEDPHFFMELHAQMLQFARSQLDDHHQAEDAVQEALEGAMKNDATFNGKAAWKSWVFAILRHKIADTLRQRYSSQNIFVSPTEEEDFESLFNSKGHWPADDYPTCWPRPDRAMEQEQFWLIFEICLTQIPEHHARAFIMREFIGLETHEICSMMAVTVNNLNVMLWRARMRLRECLAQRWFNTRGEHA</sequence>
<dbReference type="Proteomes" id="UP000729009">
    <property type="component" value="Unassembled WGS sequence"/>
</dbReference>
<keyword evidence="3" id="KW-0731">Sigma factor</keyword>
<accession>A0ABD6MEV8</accession>
<name>A0ABD6MEV8_9ENTR</name>
<keyword evidence="4" id="KW-0238">DNA-binding</keyword>
<evidence type="ECO:0000256" key="5">
    <source>
        <dbReference type="ARBA" id="ARBA00023163"/>
    </source>
</evidence>
<gene>
    <name evidence="7" type="ORF">FCH32_21970</name>
</gene>
<dbReference type="Pfam" id="PF04542">
    <property type="entry name" value="Sigma70_r2"/>
    <property type="match status" value="1"/>
</dbReference>
<keyword evidence="8" id="KW-1185">Reference proteome</keyword>
<feature type="domain" description="RNA polymerase sigma-70 region 2" evidence="6">
    <location>
        <begin position="14"/>
        <end position="78"/>
    </location>
</feature>
<reference evidence="7 8" key="1">
    <citation type="submission" date="2019-05" db="EMBL/GenBank/DDBJ databases">
        <title>Draft genomes of bacterial isolates retrieved from different Forrest soils.</title>
        <authorList>
            <person name="Soares-Castro P."/>
            <person name="Santos P.M."/>
        </authorList>
    </citation>
    <scope>NUCLEOTIDE SEQUENCE [LARGE SCALE GENOMIC DNA]</scope>
    <source>
        <strain evidence="7 8">UMG736</strain>
    </source>
</reference>
<dbReference type="InterPro" id="IPR039425">
    <property type="entry name" value="RNA_pol_sigma-70-like"/>
</dbReference>
<dbReference type="NCBIfam" id="TIGR02943">
    <property type="entry name" value="Sig70_famx1"/>
    <property type="match status" value="1"/>
</dbReference>
<protein>
    <submittedName>
        <fullName evidence="7">Sigma-70 family RNA polymerase sigma factor</fullName>
    </submittedName>
</protein>
<dbReference type="InterPro" id="IPR036388">
    <property type="entry name" value="WH-like_DNA-bd_sf"/>
</dbReference>
<comment type="caution">
    <text evidence="7">The sequence shown here is derived from an EMBL/GenBank/DDBJ whole genome shotgun (WGS) entry which is preliminary data.</text>
</comment>
<evidence type="ECO:0000259" key="6">
    <source>
        <dbReference type="Pfam" id="PF04542"/>
    </source>
</evidence>
<dbReference type="GO" id="GO:0003677">
    <property type="term" value="F:DNA binding"/>
    <property type="evidence" value="ECO:0007669"/>
    <property type="project" value="UniProtKB-KW"/>
</dbReference>
<dbReference type="InterPro" id="IPR007627">
    <property type="entry name" value="RNA_pol_sigma70_r2"/>
</dbReference>
<dbReference type="InterPro" id="IPR014284">
    <property type="entry name" value="RNA_pol_sigma-70_dom"/>
</dbReference>
<evidence type="ECO:0000256" key="2">
    <source>
        <dbReference type="ARBA" id="ARBA00023015"/>
    </source>
</evidence>
<organism evidence="7 8">
    <name type="scientific">Citrobacter gillenii</name>
    <dbReference type="NCBI Taxonomy" id="67828"/>
    <lineage>
        <taxon>Bacteria</taxon>
        <taxon>Pseudomonadati</taxon>
        <taxon>Pseudomonadota</taxon>
        <taxon>Gammaproteobacteria</taxon>
        <taxon>Enterobacterales</taxon>
        <taxon>Enterobacteriaceae</taxon>
        <taxon>Citrobacter</taxon>
        <taxon>Citrobacter freundii complex</taxon>
    </lineage>
</organism>
<dbReference type="EMBL" id="SUQN01000011">
    <property type="protein sequence ID" value="NTZ52938.1"/>
    <property type="molecule type" value="Genomic_DNA"/>
</dbReference>
<evidence type="ECO:0000313" key="8">
    <source>
        <dbReference type="Proteomes" id="UP000729009"/>
    </source>
</evidence>
<dbReference type="SUPFAM" id="SSF88659">
    <property type="entry name" value="Sigma3 and sigma4 domains of RNA polymerase sigma factors"/>
    <property type="match status" value="1"/>
</dbReference>
<dbReference type="PANTHER" id="PTHR43133">
    <property type="entry name" value="RNA POLYMERASE ECF-TYPE SIGMA FACTO"/>
    <property type="match status" value="1"/>
</dbReference>
<comment type="similarity">
    <text evidence="1">Belongs to the sigma-70 factor family. ECF subfamily.</text>
</comment>
<keyword evidence="5" id="KW-0804">Transcription</keyword>
<dbReference type="SUPFAM" id="SSF88946">
    <property type="entry name" value="Sigma2 domain of RNA polymerase sigma factors"/>
    <property type="match status" value="1"/>
</dbReference>
<dbReference type="Gene3D" id="1.10.1740.10">
    <property type="match status" value="1"/>
</dbReference>
<evidence type="ECO:0000256" key="4">
    <source>
        <dbReference type="ARBA" id="ARBA00023125"/>
    </source>
</evidence>
<dbReference type="RefSeq" id="WP_174361512.1">
    <property type="nucleotide sequence ID" value="NZ_SUQN01000011.1"/>
</dbReference>
<evidence type="ECO:0000256" key="1">
    <source>
        <dbReference type="ARBA" id="ARBA00010641"/>
    </source>
</evidence>
<dbReference type="PANTHER" id="PTHR43133:SF8">
    <property type="entry name" value="RNA POLYMERASE SIGMA FACTOR HI_1459-RELATED"/>
    <property type="match status" value="1"/>
</dbReference>
<keyword evidence="2" id="KW-0805">Transcription regulation</keyword>